<feature type="transmembrane region" description="Helical" evidence="7">
    <location>
        <begin position="92"/>
        <end position="116"/>
    </location>
</feature>
<dbReference type="GO" id="GO:0005886">
    <property type="term" value="C:plasma membrane"/>
    <property type="evidence" value="ECO:0007669"/>
    <property type="project" value="UniProtKB-SubCell"/>
</dbReference>
<dbReference type="Pfam" id="PF07690">
    <property type="entry name" value="MFS_1"/>
    <property type="match status" value="1"/>
</dbReference>
<dbReference type="InterPro" id="IPR011701">
    <property type="entry name" value="MFS"/>
</dbReference>
<dbReference type="PANTHER" id="PTHR23514">
    <property type="entry name" value="BYPASS OF STOP CODON PROTEIN 6"/>
    <property type="match status" value="1"/>
</dbReference>
<dbReference type="InterPro" id="IPR051788">
    <property type="entry name" value="MFS_Transporter"/>
</dbReference>
<feature type="transmembrane region" description="Helical" evidence="7">
    <location>
        <begin position="214"/>
        <end position="237"/>
    </location>
</feature>
<evidence type="ECO:0000259" key="8">
    <source>
        <dbReference type="PROSITE" id="PS50850"/>
    </source>
</evidence>
<keyword evidence="3" id="KW-0813">Transport</keyword>
<dbReference type="InterPro" id="IPR020846">
    <property type="entry name" value="MFS_dom"/>
</dbReference>
<sequence length="401" mass="42697">MYSIVLAIIYVAFISLGLPDSLLGSAWPVMHSDLGVPVSYAGIVTMIIAFGTIISSLQSDRLTKKLGTGLVTTISVAMTAAALIGFSFSHSFVLLCIWAIPYGLGAGAVDAALNNYVALHYAAKHMSWLHAFWGVGAATGPVIMGAVLSGGSPWTTGYWLVGLIQGALTLFLVFSLPLWKKVETSPSRNTVGESLQLTEPIPLFKAIRFPGVPYMLVAFFGYCAFEATSMLWASTYLVEYRGVVPATAAQFGALFLIGITAGRFMSGFVADRMGDKRMIRLGTLTALVGAVLIALPLSTNGFALAGMAVAGLGCAPIYPAIIHATPDNFGRENSQAIIGIQMASAYLGTTLMPPLFGILATNFSMGLFPFYLMIFAALTFVMTERLNLLSTRRTSNKVDLH</sequence>
<comment type="similarity">
    <text evidence="2">Belongs to the major facilitator superfamily.</text>
</comment>
<accession>A0A6N7W7G7</accession>
<dbReference type="AlphaFoldDB" id="A0A6N7W7G7"/>
<feature type="transmembrane region" description="Helical" evidence="7">
    <location>
        <begin position="278"/>
        <end position="297"/>
    </location>
</feature>
<organism evidence="9 10">
    <name type="scientific">Scrofimicrobium canadense</name>
    <dbReference type="NCBI Taxonomy" id="2652290"/>
    <lineage>
        <taxon>Bacteria</taxon>
        <taxon>Bacillati</taxon>
        <taxon>Actinomycetota</taxon>
        <taxon>Actinomycetes</taxon>
        <taxon>Actinomycetales</taxon>
        <taxon>Actinomycetaceae</taxon>
        <taxon>Scrofimicrobium</taxon>
    </lineage>
</organism>
<feature type="transmembrane region" description="Helical" evidence="7">
    <location>
        <begin position="243"/>
        <end position="266"/>
    </location>
</feature>
<reference evidence="9 10" key="1">
    <citation type="submission" date="2019-08" db="EMBL/GenBank/DDBJ databases">
        <title>In-depth cultivation of the pig gut microbiome towards novel bacterial diversity and tailored functional studies.</title>
        <authorList>
            <person name="Wylensek D."/>
            <person name="Hitch T.C.A."/>
            <person name="Clavel T."/>
        </authorList>
    </citation>
    <scope>NUCLEOTIDE SEQUENCE [LARGE SCALE GENOMIC DNA]</scope>
    <source>
        <strain evidence="9 10">WB03_NA08</strain>
    </source>
</reference>
<keyword evidence="6 7" id="KW-0472">Membrane</keyword>
<feature type="transmembrane region" description="Helical" evidence="7">
    <location>
        <begin position="303"/>
        <end position="324"/>
    </location>
</feature>
<dbReference type="InterPro" id="IPR036259">
    <property type="entry name" value="MFS_trans_sf"/>
</dbReference>
<evidence type="ECO:0000313" key="9">
    <source>
        <dbReference type="EMBL" id="MSS84196.1"/>
    </source>
</evidence>
<name>A0A6N7W7G7_9ACTO</name>
<evidence type="ECO:0000256" key="2">
    <source>
        <dbReference type="ARBA" id="ARBA00008335"/>
    </source>
</evidence>
<keyword evidence="10" id="KW-1185">Reference proteome</keyword>
<dbReference type="Gene3D" id="1.20.1250.20">
    <property type="entry name" value="MFS general substrate transporter like domains"/>
    <property type="match status" value="2"/>
</dbReference>
<evidence type="ECO:0000256" key="5">
    <source>
        <dbReference type="ARBA" id="ARBA00022989"/>
    </source>
</evidence>
<keyword evidence="5 7" id="KW-1133">Transmembrane helix</keyword>
<evidence type="ECO:0000256" key="7">
    <source>
        <dbReference type="SAM" id="Phobius"/>
    </source>
</evidence>
<evidence type="ECO:0000256" key="1">
    <source>
        <dbReference type="ARBA" id="ARBA00004651"/>
    </source>
</evidence>
<feature type="domain" description="Major facilitator superfamily (MFS) profile" evidence="8">
    <location>
        <begin position="5"/>
        <end position="394"/>
    </location>
</feature>
<feature type="transmembrane region" description="Helical" evidence="7">
    <location>
        <begin position="365"/>
        <end position="383"/>
    </location>
</feature>
<keyword evidence="4 7" id="KW-0812">Transmembrane</keyword>
<feature type="transmembrane region" description="Helical" evidence="7">
    <location>
        <begin position="66"/>
        <end position="86"/>
    </location>
</feature>
<dbReference type="GO" id="GO:0022857">
    <property type="term" value="F:transmembrane transporter activity"/>
    <property type="evidence" value="ECO:0007669"/>
    <property type="project" value="InterPro"/>
</dbReference>
<dbReference type="RefSeq" id="WP_154544304.1">
    <property type="nucleotide sequence ID" value="NZ_VULO01000005.1"/>
</dbReference>
<dbReference type="PROSITE" id="PS50850">
    <property type="entry name" value="MFS"/>
    <property type="match status" value="1"/>
</dbReference>
<comment type="caution">
    <text evidence="9">The sequence shown here is derived from an EMBL/GenBank/DDBJ whole genome shotgun (WGS) entry which is preliminary data.</text>
</comment>
<dbReference type="PANTHER" id="PTHR23514:SF3">
    <property type="entry name" value="BYPASS OF STOP CODON PROTEIN 6"/>
    <property type="match status" value="1"/>
</dbReference>
<protein>
    <submittedName>
        <fullName evidence="9">MFS transporter</fullName>
    </submittedName>
</protein>
<dbReference type="EMBL" id="VULO01000005">
    <property type="protein sequence ID" value="MSS84196.1"/>
    <property type="molecule type" value="Genomic_DNA"/>
</dbReference>
<evidence type="ECO:0000256" key="3">
    <source>
        <dbReference type="ARBA" id="ARBA00022448"/>
    </source>
</evidence>
<feature type="transmembrane region" description="Helical" evidence="7">
    <location>
        <begin position="34"/>
        <end position="54"/>
    </location>
</feature>
<dbReference type="Proteomes" id="UP000470875">
    <property type="component" value="Unassembled WGS sequence"/>
</dbReference>
<evidence type="ECO:0000313" key="10">
    <source>
        <dbReference type="Proteomes" id="UP000470875"/>
    </source>
</evidence>
<gene>
    <name evidence="9" type="ORF">FYJ24_05325</name>
</gene>
<evidence type="ECO:0000256" key="6">
    <source>
        <dbReference type="ARBA" id="ARBA00023136"/>
    </source>
</evidence>
<comment type="subcellular location">
    <subcellularLocation>
        <location evidence="1">Cell membrane</location>
        <topology evidence="1">Multi-pass membrane protein</topology>
    </subcellularLocation>
</comment>
<feature type="transmembrane region" description="Helical" evidence="7">
    <location>
        <begin position="336"/>
        <end position="359"/>
    </location>
</feature>
<feature type="transmembrane region" description="Helical" evidence="7">
    <location>
        <begin position="157"/>
        <end position="179"/>
    </location>
</feature>
<evidence type="ECO:0000256" key="4">
    <source>
        <dbReference type="ARBA" id="ARBA00022692"/>
    </source>
</evidence>
<feature type="transmembrane region" description="Helical" evidence="7">
    <location>
        <begin position="128"/>
        <end position="151"/>
    </location>
</feature>
<proteinExistence type="inferred from homology"/>
<dbReference type="SUPFAM" id="SSF103473">
    <property type="entry name" value="MFS general substrate transporter"/>
    <property type="match status" value="1"/>
</dbReference>